<feature type="domain" description="C-type lectin" evidence="4">
    <location>
        <begin position="15"/>
        <end position="130"/>
    </location>
</feature>
<dbReference type="InterPro" id="IPR001304">
    <property type="entry name" value="C-type_lectin-like"/>
</dbReference>
<keyword evidence="1 2" id="KW-1015">Disulfide bond</keyword>
<dbReference type="PANTHER" id="PTHR22991">
    <property type="entry name" value="PROTEIN CBG13490"/>
    <property type="match status" value="1"/>
</dbReference>
<dbReference type="PROSITE" id="PS01180">
    <property type="entry name" value="CUB"/>
    <property type="match status" value="2"/>
</dbReference>
<evidence type="ECO:0000313" key="6">
    <source>
        <dbReference type="Proteomes" id="UP000053660"/>
    </source>
</evidence>
<dbReference type="AlphaFoldDB" id="A0A0B1S263"/>
<reference evidence="5 6" key="1">
    <citation type="submission" date="2014-03" db="EMBL/GenBank/DDBJ databases">
        <title>Draft genome of the hookworm Oesophagostomum dentatum.</title>
        <authorList>
            <person name="Mitreva M."/>
        </authorList>
    </citation>
    <scope>NUCLEOTIDE SEQUENCE [LARGE SCALE GENOMIC DNA]</scope>
    <source>
        <strain evidence="5 6">OD-Hann</strain>
    </source>
</reference>
<accession>A0A0B1S263</accession>
<dbReference type="SUPFAM" id="SSF49854">
    <property type="entry name" value="Spermadhesin, CUB domain"/>
    <property type="match status" value="2"/>
</dbReference>
<sequence length="353" mass="38702">YEIYLSAACGSYQEFNGSCFQAYNNLPLSYDAGEAYCQSECGNLVSIHSADENDSIYNLLGHTTNYARIGLKRSGNSYVWTDTTRFDYNNVGYSNPAFGDCIAMSLVDELVAHGEWISVACEQALPFVCKRDGDCLRSTTVAPPTPATLAPPTCDGPSFMDTNGTFYSPGYPESYRNAKACYYVMTVAADQKVEIYFVDLQLSTGSNIQLFNSIADSIPFATITVNTTARYFTSSTNVMKMTFVAGNDAAGINRWEAMFGPGSKVITTTPPITITPSPTNPSGCNQNSLVPTDITSPNYPNDYPPLTQCRYQLSTDSGYKIQLTFGAIDTEQCCDIIDVYDYDGTPYYPLLDR</sequence>
<proteinExistence type="predicted"/>
<evidence type="ECO:0000259" key="3">
    <source>
        <dbReference type="PROSITE" id="PS01180"/>
    </source>
</evidence>
<dbReference type="Gene3D" id="2.60.120.290">
    <property type="entry name" value="Spermadhesin, CUB domain"/>
    <property type="match status" value="2"/>
</dbReference>
<dbReference type="InterPro" id="IPR016186">
    <property type="entry name" value="C-type_lectin-like/link_sf"/>
</dbReference>
<feature type="non-terminal residue" evidence="5">
    <location>
        <position position="1"/>
    </location>
</feature>
<dbReference type="InterPro" id="IPR050976">
    <property type="entry name" value="Snaclec"/>
</dbReference>
<dbReference type="CDD" id="cd00037">
    <property type="entry name" value="CLECT"/>
    <property type="match status" value="1"/>
</dbReference>
<protein>
    <submittedName>
        <fullName evidence="5">Lectin C-type domain protein</fullName>
    </submittedName>
</protein>
<evidence type="ECO:0000313" key="5">
    <source>
        <dbReference type="EMBL" id="KHJ79019.1"/>
    </source>
</evidence>
<evidence type="ECO:0000256" key="1">
    <source>
        <dbReference type="ARBA" id="ARBA00023157"/>
    </source>
</evidence>
<evidence type="ECO:0000259" key="4">
    <source>
        <dbReference type="PROSITE" id="PS50041"/>
    </source>
</evidence>
<dbReference type="InterPro" id="IPR000859">
    <property type="entry name" value="CUB_dom"/>
</dbReference>
<dbReference type="PANTHER" id="PTHR22991:SF41">
    <property type="entry name" value="CUB DOMAIN-CONTAINING PROTEIN-RELATED"/>
    <property type="match status" value="1"/>
</dbReference>
<dbReference type="InterPro" id="IPR016187">
    <property type="entry name" value="CTDL_fold"/>
</dbReference>
<evidence type="ECO:0000256" key="2">
    <source>
        <dbReference type="PROSITE-ProRule" id="PRU00059"/>
    </source>
</evidence>
<keyword evidence="6" id="KW-1185">Reference proteome</keyword>
<dbReference type="SMART" id="SM00042">
    <property type="entry name" value="CUB"/>
    <property type="match status" value="1"/>
</dbReference>
<feature type="domain" description="CUB" evidence="3">
    <location>
        <begin position="282"/>
        <end position="353"/>
    </location>
</feature>
<dbReference type="PROSITE" id="PS50041">
    <property type="entry name" value="C_TYPE_LECTIN_2"/>
    <property type="match status" value="1"/>
</dbReference>
<name>A0A0B1S263_OESDE</name>
<dbReference type="InterPro" id="IPR035914">
    <property type="entry name" value="Sperma_CUB_dom_sf"/>
</dbReference>
<dbReference type="CDD" id="cd00041">
    <property type="entry name" value="CUB"/>
    <property type="match status" value="2"/>
</dbReference>
<dbReference type="OrthoDB" id="5877743at2759"/>
<dbReference type="EMBL" id="KN607479">
    <property type="protein sequence ID" value="KHJ79019.1"/>
    <property type="molecule type" value="Genomic_DNA"/>
</dbReference>
<comment type="caution">
    <text evidence="2">Lacks conserved residue(s) required for the propagation of feature annotation.</text>
</comment>
<gene>
    <name evidence="5" type="ORF">OESDEN_21345</name>
</gene>
<dbReference type="Proteomes" id="UP000053660">
    <property type="component" value="Unassembled WGS sequence"/>
</dbReference>
<dbReference type="Gene3D" id="3.10.100.10">
    <property type="entry name" value="Mannose-Binding Protein A, subunit A"/>
    <property type="match status" value="1"/>
</dbReference>
<dbReference type="SMART" id="SM00034">
    <property type="entry name" value="CLECT"/>
    <property type="match status" value="1"/>
</dbReference>
<feature type="domain" description="CUB" evidence="3">
    <location>
        <begin position="154"/>
        <end position="262"/>
    </location>
</feature>
<feature type="disulfide bond" evidence="2">
    <location>
        <begin position="154"/>
        <end position="181"/>
    </location>
</feature>
<dbReference type="Pfam" id="PF00059">
    <property type="entry name" value="Lectin_C"/>
    <property type="match status" value="1"/>
</dbReference>
<dbReference type="SUPFAM" id="SSF56436">
    <property type="entry name" value="C-type lectin-like"/>
    <property type="match status" value="1"/>
</dbReference>
<organism evidence="5 6">
    <name type="scientific">Oesophagostomum dentatum</name>
    <name type="common">Nodular worm</name>
    <dbReference type="NCBI Taxonomy" id="61180"/>
    <lineage>
        <taxon>Eukaryota</taxon>
        <taxon>Metazoa</taxon>
        <taxon>Ecdysozoa</taxon>
        <taxon>Nematoda</taxon>
        <taxon>Chromadorea</taxon>
        <taxon>Rhabditida</taxon>
        <taxon>Rhabditina</taxon>
        <taxon>Rhabditomorpha</taxon>
        <taxon>Strongyloidea</taxon>
        <taxon>Strongylidae</taxon>
        <taxon>Oesophagostomum</taxon>
    </lineage>
</organism>
<dbReference type="Pfam" id="PF00431">
    <property type="entry name" value="CUB"/>
    <property type="match status" value="2"/>
</dbReference>